<keyword evidence="2" id="KW-1185">Reference proteome</keyword>
<proteinExistence type="predicted"/>
<comment type="caution">
    <text evidence="1">The sequence shown here is derived from an EMBL/GenBank/DDBJ whole genome shotgun (WGS) entry which is preliminary data.</text>
</comment>
<dbReference type="EMBL" id="PHWZ01000001">
    <property type="protein sequence ID" value="TEY87487.1"/>
    <property type="molecule type" value="Genomic_DNA"/>
</dbReference>
<organism evidence="1 2">
    <name type="scientific">Botryotinia calthae</name>
    <dbReference type="NCBI Taxonomy" id="38488"/>
    <lineage>
        <taxon>Eukaryota</taxon>
        <taxon>Fungi</taxon>
        <taxon>Dikarya</taxon>
        <taxon>Ascomycota</taxon>
        <taxon>Pezizomycotina</taxon>
        <taxon>Leotiomycetes</taxon>
        <taxon>Helotiales</taxon>
        <taxon>Sclerotiniaceae</taxon>
        <taxon>Botryotinia</taxon>
    </lineage>
</organism>
<reference evidence="1 2" key="1">
    <citation type="submission" date="2017-11" db="EMBL/GenBank/DDBJ databases">
        <title>Comparative genomics of Botrytis spp.</title>
        <authorList>
            <person name="Valero-Jimenez C.A."/>
            <person name="Tapia P."/>
            <person name="Veloso J."/>
            <person name="Silva-Moreno E."/>
            <person name="Staats M."/>
            <person name="Valdes J.H."/>
            <person name="Van Kan J.A.L."/>
        </authorList>
    </citation>
    <scope>NUCLEOTIDE SEQUENCE [LARGE SCALE GENOMIC DNA]</scope>
    <source>
        <strain evidence="1 2">MUCL2830</strain>
    </source>
</reference>
<gene>
    <name evidence="1" type="ORF">BOTCAL_0001g00130</name>
</gene>
<evidence type="ECO:0000313" key="1">
    <source>
        <dbReference type="EMBL" id="TEY87487.1"/>
    </source>
</evidence>
<name>A0A4Y8DI50_9HELO</name>
<dbReference type="AlphaFoldDB" id="A0A4Y8DI50"/>
<protein>
    <submittedName>
        <fullName evidence="1">Uncharacterized protein</fullName>
    </submittedName>
</protein>
<sequence length="118" mass="12972">MTHVHAIIRTTPPKFSTLAPKAESFSPHLTLHSIHSQFPVLHNLLHVDISPDSPFPRRNQYAAVAKTSTKNEAEKVIPVTNCPFAASGWSALVIPVLLSPRRLTEFAELSHCTLVACI</sequence>
<dbReference type="OrthoDB" id="3548744at2759"/>
<accession>A0A4Y8DI50</accession>
<dbReference type="Proteomes" id="UP000297299">
    <property type="component" value="Unassembled WGS sequence"/>
</dbReference>
<evidence type="ECO:0000313" key="2">
    <source>
        <dbReference type="Proteomes" id="UP000297299"/>
    </source>
</evidence>